<sequence length="161" mass="16748">MPELPPALINAWQQLGQALGLAHSAALYAAVSALHITGIALLFGGIAPVALRFLGGMASLGEAAVRSLQRFAACGLLFAVCTGVLLISVKPADYLASPVVWAKFALIATATAHALWFHWARRRSTVPVLDTPRAALAASGAASLLLWLAVIGLGRWIAFAV</sequence>
<name>A0ABV7H9Q6_9BURK</name>
<comment type="caution">
    <text evidence="2">The sequence shown here is derived from an EMBL/GenBank/DDBJ whole genome shotgun (WGS) entry which is preliminary data.</text>
</comment>
<keyword evidence="3" id="KW-1185">Reference proteome</keyword>
<feature type="transmembrane region" description="Helical" evidence="1">
    <location>
        <begin position="71"/>
        <end position="89"/>
    </location>
</feature>
<feature type="transmembrane region" description="Helical" evidence="1">
    <location>
        <begin position="25"/>
        <end position="51"/>
    </location>
</feature>
<proteinExistence type="predicted"/>
<evidence type="ECO:0008006" key="4">
    <source>
        <dbReference type="Google" id="ProtNLM"/>
    </source>
</evidence>
<protein>
    <recommendedName>
        <fullName evidence="4">DUF2214 domain-containing protein</fullName>
    </recommendedName>
</protein>
<keyword evidence="1" id="KW-0812">Transmembrane</keyword>
<gene>
    <name evidence="2" type="ORF">ACFOEN_12820</name>
</gene>
<organism evidence="2 3">
    <name type="scientific">Piscinibacterium candidicorallinum</name>
    <dbReference type="NCBI Taxonomy" id="1793872"/>
    <lineage>
        <taxon>Bacteria</taxon>
        <taxon>Pseudomonadati</taxon>
        <taxon>Pseudomonadota</taxon>
        <taxon>Betaproteobacteria</taxon>
        <taxon>Burkholderiales</taxon>
        <taxon>Piscinibacterium</taxon>
    </lineage>
</organism>
<reference evidence="3" key="1">
    <citation type="journal article" date="2019" name="Int. J. Syst. Evol. Microbiol.">
        <title>The Global Catalogue of Microorganisms (GCM) 10K type strain sequencing project: providing services to taxonomists for standard genome sequencing and annotation.</title>
        <authorList>
            <consortium name="The Broad Institute Genomics Platform"/>
            <consortium name="The Broad Institute Genome Sequencing Center for Infectious Disease"/>
            <person name="Wu L."/>
            <person name="Ma J."/>
        </authorList>
    </citation>
    <scope>NUCLEOTIDE SEQUENCE [LARGE SCALE GENOMIC DNA]</scope>
    <source>
        <strain evidence="3">KCTC 52168</strain>
    </source>
</reference>
<accession>A0ABV7H9Q6</accession>
<feature type="transmembrane region" description="Helical" evidence="1">
    <location>
        <begin position="95"/>
        <end position="116"/>
    </location>
</feature>
<dbReference type="RefSeq" id="WP_377304536.1">
    <property type="nucleotide sequence ID" value="NZ_CP180191.1"/>
</dbReference>
<feature type="transmembrane region" description="Helical" evidence="1">
    <location>
        <begin position="136"/>
        <end position="158"/>
    </location>
</feature>
<keyword evidence="1" id="KW-0472">Membrane</keyword>
<evidence type="ECO:0000256" key="1">
    <source>
        <dbReference type="SAM" id="Phobius"/>
    </source>
</evidence>
<keyword evidence="1" id="KW-1133">Transmembrane helix</keyword>
<dbReference type="Proteomes" id="UP001595556">
    <property type="component" value="Unassembled WGS sequence"/>
</dbReference>
<evidence type="ECO:0000313" key="2">
    <source>
        <dbReference type="EMBL" id="MFC3148507.1"/>
    </source>
</evidence>
<dbReference type="EMBL" id="JBHRTI010000007">
    <property type="protein sequence ID" value="MFC3148507.1"/>
    <property type="molecule type" value="Genomic_DNA"/>
</dbReference>
<evidence type="ECO:0000313" key="3">
    <source>
        <dbReference type="Proteomes" id="UP001595556"/>
    </source>
</evidence>